<dbReference type="EMBL" id="JBEPTQ010000002">
    <property type="protein sequence ID" value="MET4717863.1"/>
    <property type="molecule type" value="Genomic_DNA"/>
</dbReference>
<evidence type="ECO:0000313" key="2">
    <source>
        <dbReference type="EMBL" id="MET4717863.1"/>
    </source>
</evidence>
<name>A0ABV2RLP8_BRAJP</name>
<sequence>MQIRSKAYLLMISHLRTLRALLSPADDPASAKASPLLIYVTVVLALLLAILEIDQHDAELRALGLLGDLTCMRPDMGP</sequence>
<reference evidence="2 3" key="1">
    <citation type="submission" date="2024-06" db="EMBL/GenBank/DDBJ databases">
        <title>Genomic Encyclopedia of Type Strains, Phase V (KMG-V): Genome sequencing to study the core and pangenomes of soil and plant-associated prokaryotes.</title>
        <authorList>
            <person name="Whitman W."/>
        </authorList>
    </citation>
    <scope>NUCLEOTIDE SEQUENCE [LARGE SCALE GENOMIC DNA]</scope>
    <source>
        <strain evidence="2 3">USDA 160</strain>
    </source>
</reference>
<keyword evidence="1" id="KW-0812">Transmembrane</keyword>
<comment type="caution">
    <text evidence="2">The sequence shown here is derived from an EMBL/GenBank/DDBJ whole genome shotgun (WGS) entry which is preliminary data.</text>
</comment>
<protein>
    <submittedName>
        <fullName evidence="2">Uncharacterized protein</fullName>
    </submittedName>
</protein>
<dbReference type="RefSeq" id="WP_038959890.1">
    <property type="nucleotide sequence ID" value="NZ_CP066351.1"/>
</dbReference>
<dbReference type="Proteomes" id="UP001549291">
    <property type="component" value="Unassembled WGS sequence"/>
</dbReference>
<organism evidence="2 3">
    <name type="scientific">Bradyrhizobium japonicum</name>
    <dbReference type="NCBI Taxonomy" id="375"/>
    <lineage>
        <taxon>Bacteria</taxon>
        <taxon>Pseudomonadati</taxon>
        <taxon>Pseudomonadota</taxon>
        <taxon>Alphaproteobacteria</taxon>
        <taxon>Hyphomicrobiales</taxon>
        <taxon>Nitrobacteraceae</taxon>
        <taxon>Bradyrhizobium</taxon>
    </lineage>
</organism>
<accession>A0ABV2RLP8</accession>
<evidence type="ECO:0000256" key="1">
    <source>
        <dbReference type="SAM" id="Phobius"/>
    </source>
</evidence>
<keyword evidence="1" id="KW-1133">Transmembrane helix</keyword>
<feature type="transmembrane region" description="Helical" evidence="1">
    <location>
        <begin position="36"/>
        <end position="53"/>
    </location>
</feature>
<proteinExistence type="predicted"/>
<gene>
    <name evidence="2" type="ORF">ABIF63_001969</name>
</gene>
<evidence type="ECO:0000313" key="3">
    <source>
        <dbReference type="Proteomes" id="UP001549291"/>
    </source>
</evidence>
<keyword evidence="3" id="KW-1185">Reference proteome</keyword>
<keyword evidence="1" id="KW-0472">Membrane</keyword>